<feature type="coiled-coil region" evidence="1">
    <location>
        <begin position="518"/>
        <end position="566"/>
    </location>
</feature>
<dbReference type="AlphaFoldDB" id="A0A6I8USS9"/>
<accession>A0A6I8USS9</accession>
<proteinExistence type="predicted"/>
<dbReference type="InParanoid" id="A0A6I8USS9"/>
<feature type="coiled-coil region" evidence="1">
    <location>
        <begin position="269"/>
        <end position="349"/>
    </location>
</feature>
<evidence type="ECO:0000256" key="1">
    <source>
        <dbReference type="SAM" id="Coils"/>
    </source>
</evidence>
<reference evidence="2" key="1">
    <citation type="submission" date="2024-06" db="UniProtKB">
        <authorList>
            <consortium name="RefSeq"/>
        </authorList>
    </citation>
    <scope>NUCLEOTIDE SEQUENCE [LARGE SCALE GENOMIC DNA]</scope>
    <source>
        <strain evidence="2">MV2-25</strain>
    </source>
</reference>
<sequence length="659" mass="76524">MSTSTVFVRSTKASDLRAKANNLRASNESQFIYTLCGTEGCNLSICSVPSKSCSGSVDERISLPETPQQQAKISLSMNSLAQEVTTAVAPRTAHQWVLIRNRVRAFQAQYQSIQCLQAAFFEKLQSLGPEESKMIGSYKLVAIVLNEDSKWVHRNEDPTRLLQNLPIESVQDLKNRCQGIVDSGFMMLYDHLAKDELEECNQKGKLTVKLKDLLSRQMSSIAESIDQVCVTPVCQQVSPNKDQYSDKSELRQQKQLMEARLLQIHKAYNGEMIRLKADLEEKLKAVEENWQQTVVELKQMLRLYEAQNDENLRELAQKNTSLTTKDNTIASMKAEMENLMSRNTALDQLVKESEAIVLQAQKEVERNGEYVVSLENKLKVQQQKRQDGLDQLVVERDQIIADLKQKVLNNKQFKTYVHRQKKNTRKLQAGNAELDIKIQQTRAEIRELEDHLRSTAVQLDSSYQREQQLHSHLKDVKTELCRSEQLVVQMSEEAKAVWKRNPTPNDHQQKIDQLCFESAEKDKKINKLTIQLESKKEQLRLVCEKLNRRQKKLKCMENSINLLTEQNIHLSELRNRHRENEFLMEREISQLMGSIKVYQDHISNNRRPEQPTELNEYYCIDPSLENQQTQENFQLHGNYFRPLHSHLARQQQQQYVHRH</sequence>
<organism evidence="2 3">
    <name type="scientific">Drosophila pseudoobscura pseudoobscura</name>
    <name type="common">Fruit fly</name>
    <dbReference type="NCBI Taxonomy" id="46245"/>
    <lineage>
        <taxon>Eukaryota</taxon>
        <taxon>Metazoa</taxon>
        <taxon>Ecdysozoa</taxon>
        <taxon>Arthropoda</taxon>
        <taxon>Hexapoda</taxon>
        <taxon>Insecta</taxon>
        <taxon>Pterygota</taxon>
        <taxon>Neoptera</taxon>
        <taxon>Endopterygota</taxon>
        <taxon>Diptera</taxon>
        <taxon>Brachycera</taxon>
        <taxon>Muscomorpha</taxon>
        <taxon>Ephydroidea</taxon>
        <taxon>Drosophilidae</taxon>
        <taxon>Drosophila</taxon>
        <taxon>Sophophora</taxon>
    </lineage>
</organism>
<dbReference type="ExpressionAtlas" id="A0A6I8USS9">
    <property type="expression patterns" value="baseline"/>
</dbReference>
<keyword evidence="1" id="KW-0175">Coiled coil</keyword>
<name>A0A6I8USS9_DROPS</name>
<dbReference type="RefSeq" id="XP_001360352.4">
    <property type="nucleotide sequence ID" value="XM_001360315.4"/>
</dbReference>
<reference evidence="3" key="2">
    <citation type="submission" date="2025-08" db="UniProtKB">
        <authorList>
            <consortium name="RefSeq"/>
        </authorList>
    </citation>
    <scope>IDENTIFICATION</scope>
    <source>
        <strain evidence="3">MV-25-SWS-2005</strain>
        <tissue evidence="3">Whole body</tissue>
    </source>
</reference>
<gene>
    <name evidence="3" type="primary">salto</name>
</gene>
<protein>
    <submittedName>
        <fullName evidence="3">Myosin heavy chain, cardiac muscle isoform</fullName>
    </submittedName>
</protein>
<keyword evidence="2" id="KW-1185">Reference proteome</keyword>
<evidence type="ECO:0000313" key="2">
    <source>
        <dbReference type="Proteomes" id="UP000001819"/>
    </source>
</evidence>
<dbReference type="KEGG" id="dpo:4803671"/>
<dbReference type="Proteomes" id="UP000001819">
    <property type="component" value="Chromosome 3"/>
</dbReference>
<feature type="coiled-coil region" evidence="1">
    <location>
        <begin position="431"/>
        <end position="458"/>
    </location>
</feature>
<evidence type="ECO:0000313" key="3">
    <source>
        <dbReference type="RefSeq" id="XP_001360352.4"/>
    </source>
</evidence>